<keyword evidence="6" id="KW-1185">Reference proteome</keyword>
<keyword evidence="1 3" id="KW-0853">WD repeat</keyword>
<dbReference type="GeneID" id="96904939"/>
<dbReference type="SMART" id="SM00320">
    <property type="entry name" value="WD40"/>
    <property type="match status" value="3"/>
</dbReference>
<dbReference type="InterPro" id="IPR036322">
    <property type="entry name" value="WD40_repeat_dom_sf"/>
</dbReference>
<organism evidence="5 6">
    <name type="scientific">Naumovozyma castellii</name>
    <name type="common">Yeast</name>
    <name type="synonym">Saccharomyces castellii</name>
    <dbReference type="NCBI Taxonomy" id="27288"/>
    <lineage>
        <taxon>Eukaryota</taxon>
        <taxon>Fungi</taxon>
        <taxon>Dikarya</taxon>
        <taxon>Ascomycota</taxon>
        <taxon>Saccharomycotina</taxon>
        <taxon>Saccharomycetes</taxon>
        <taxon>Saccharomycetales</taxon>
        <taxon>Saccharomycetaceae</taxon>
        <taxon>Naumovozyma</taxon>
    </lineage>
</organism>
<dbReference type="Pfam" id="PF00400">
    <property type="entry name" value="WD40"/>
    <property type="match status" value="2"/>
</dbReference>
<dbReference type="PANTHER" id="PTHR22889">
    <property type="entry name" value="WD REPEAT-CONTAINING PROTEIN 89"/>
    <property type="match status" value="1"/>
</dbReference>
<reference evidence="5 6" key="1">
    <citation type="journal article" date="2011" name="Proc. Natl. Acad. Sci. U.S.A.">
        <title>Evolutionary erosion of yeast sex chromosomes by mating-type switching accidents.</title>
        <authorList>
            <person name="Gordon J.L."/>
            <person name="Armisen D."/>
            <person name="Proux-Wera E."/>
            <person name="Oheigeartaigh S.S."/>
            <person name="Byrne K.P."/>
            <person name="Wolfe K.H."/>
        </authorList>
    </citation>
    <scope>NUCLEOTIDE SEQUENCE [LARGE SCALE GENOMIC DNA]</scope>
    <source>
        <strain evidence="6">ATCC 76901 / BCRC 22586 / CBS 4309 / NBRC 1992 / NRRL Y-12630</strain>
    </source>
</reference>
<dbReference type="KEGG" id="ncs:NCAS_0G03870"/>
<dbReference type="InterPro" id="IPR015943">
    <property type="entry name" value="WD40/YVTN_repeat-like_dom_sf"/>
</dbReference>
<feature type="region of interest" description="Disordered" evidence="4">
    <location>
        <begin position="356"/>
        <end position="389"/>
    </location>
</feature>
<dbReference type="PANTHER" id="PTHR22889:SF0">
    <property type="entry name" value="WD REPEAT-CONTAINING PROTEIN 89"/>
    <property type="match status" value="1"/>
</dbReference>
<proteinExistence type="predicted"/>
<evidence type="ECO:0000256" key="4">
    <source>
        <dbReference type="SAM" id="MobiDB-lite"/>
    </source>
</evidence>
<name>G0VHG8_NAUCA</name>
<dbReference type="InterPro" id="IPR039328">
    <property type="entry name" value="WDR89"/>
</dbReference>
<dbReference type="FunCoup" id="G0VHG8">
    <property type="interactions" value="788"/>
</dbReference>
<gene>
    <name evidence="5" type="primary">NCAS0G03870</name>
    <name evidence="5" type="ordered locus">NCAS_0G03870</name>
</gene>
<dbReference type="SUPFAM" id="SSF50978">
    <property type="entry name" value="WD40 repeat-like"/>
    <property type="match status" value="1"/>
</dbReference>
<dbReference type="eggNOG" id="KOG1188">
    <property type="taxonomic scope" value="Eukaryota"/>
</dbReference>
<dbReference type="InParanoid" id="G0VHG8"/>
<dbReference type="AlphaFoldDB" id="G0VHG8"/>
<evidence type="ECO:0000256" key="1">
    <source>
        <dbReference type="ARBA" id="ARBA00022574"/>
    </source>
</evidence>
<dbReference type="Gene3D" id="2.130.10.10">
    <property type="entry name" value="YVTN repeat-like/Quinoprotein amine dehydrogenase"/>
    <property type="match status" value="1"/>
</dbReference>
<dbReference type="OMA" id="SIHSCGW"/>
<dbReference type="STRING" id="1064592.G0VHG8"/>
<dbReference type="InterPro" id="IPR001680">
    <property type="entry name" value="WD40_rpt"/>
</dbReference>
<dbReference type="GO" id="GO:0005634">
    <property type="term" value="C:nucleus"/>
    <property type="evidence" value="ECO:0007669"/>
    <property type="project" value="EnsemblFungi"/>
</dbReference>
<dbReference type="PROSITE" id="PS50294">
    <property type="entry name" value="WD_REPEATS_REGION"/>
    <property type="match status" value="1"/>
</dbReference>
<dbReference type="OrthoDB" id="25131at2759"/>
<dbReference type="HOGENOM" id="CLU_037323_3_1_1"/>
<feature type="repeat" description="WD" evidence="3">
    <location>
        <begin position="147"/>
        <end position="189"/>
    </location>
</feature>
<sequence length="389" mass="43847">MSSSYSLVNSRSFGSNNWALKLQPLQHGNNGLLTSLSNGEVHYLDPSTLTTIQKYNISETSINDLQLINHNPTSSPLFTTATSNSVKIFDIHSTKEVATIHSQGNVPFPSLDSRHGLLACGTELKGVDAAIYIYDIRKWDQPVRSLVDSHHDDVTCLKWHPNDPNILLSGSTDGYTNVYDLSEAEEEDSLHQVINFASIHSCGWLSPRRIFTLSHMETFAIHELNDKSDTLKEPQPIDMGDVREKWGCDYVVDVYPGFIATGKSQERQGELKLIPLQDETIDLTNSIVIPGAHDDEVIRDVYIPSHDSVMMYTCGEDGNVKLWKNNNGPLNVPEQLWDYSKRVNMLEDTLLAPSEVVTAGEVKQSQEPDTKEKKHKKKKRDHKQRYKPY</sequence>
<dbReference type="Proteomes" id="UP000001640">
    <property type="component" value="Chromosome 7"/>
</dbReference>
<dbReference type="RefSeq" id="XP_003677626.1">
    <property type="nucleotide sequence ID" value="XM_003677578.1"/>
</dbReference>
<evidence type="ECO:0000313" key="6">
    <source>
        <dbReference type="Proteomes" id="UP000001640"/>
    </source>
</evidence>
<dbReference type="GO" id="GO:0005829">
    <property type="term" value="C:cytosol"/>
    <property type="evidence" value="ECO:0007669"/>
    <property type="project" value="EnsemblFungi"/>
</dbReference>
<keyword evidence="2" id="KW-0677">Repeat</keyword>
<evidence type="ECO:0000256" key="3">
    <source>
        <dbReference type="PROSITE-ProRule" id="PRU00221"/>
    </source>
</evidence>
<evidence type="ECO:0000313" key="5">
    <source>
        <dbReference type="EMBL" id="CCC71274.1"/>
    </source>
</evidence>
<feature type="compositionally biased region" description="Basic residues" evidence="4">
    <location>
        <begin position="373"/>
        <end position="389"/>
    </location>
</feature>
<evidence type="ECO:0000256" key="2">
    <source>
        <dbReference type="ARBA" id="ARBA00022737"/>
    </source>
</evidence>
<dbReference type="PROSITE" id="PS50082">
    <property type="entry name" value="WD_REPEATS_2"/>
    <property type="match status" value="1"/>
</dbReference>
<accession>G0VHG8</accession>
<reference key="2">
    <citation type="submission" date="2011-08" db="EMBL/GenBank/DDBJ databases">
        <title>Genome sequence of Naumovozyma castellii.</title>
        <authorList>
            <person name="Gordon J.L."/>
            <person name="Armisen D."/>
            <person name="Proux-Wera E."/>
            <person name="OhEigeartaigh S.S."/>
            <person name="Byrne K.P."/>
            <person name="Wolfe K.H."/>
        </authorList>
    </citation>
    <scope>NUCLEOTIDE SEQUENCE</scope>
    <source>
        <strain>Type strain:CBS 4309</strain>
    </source>
</reference>
<dbReference type="EMBL" id="HE576758">
    <property type="protein sequence ID" value="CCC71274.1"/>
    <property type="molecule type" value="Genomic_DNA"/>
</dbReference>
<protein>
    <submittedName>
        <fullName evidence="5">Uncharacterized protein</fullName>
    </submittedName>
</protein>